<feature type="coiled-coil region" evidence="1">
    <location>
        <begin position="559"/>
        <end position="586"/>
    </location>
</feature>
<organism evidence="2 3">
    <name type="scientific">Clytia hemisphaerica</name>
    <dbReference type="NCBI Taxonomy" id="252671"/>
    <lineage>
        <taxon>Eukaryota</taxon>
        <taxon>Metazoa</taxon>
        <taxon>Cnidaria</taxon>
        <taxon>Hydrozoa</taxon>
        <taxon>Hydroidolina</taxon>
        <taxon>Leptothecata</taxon>
        <taxon>Obeliida</taxon>
        <taxon>Clytiidae</taxon>
        <taxon>Clytia</taxon>
    </lineage>
</organism>
<reference evidence="2" key="1">
    <citation type="submission" date="2021-01" db="UniProtKB">
        <authorList>
            <consortium name="EnsemblMetazoa"/>
        </authorList>
    </citation>
    <scope>IDENTIFICATION</scope>
</reference>
<keyword evidence="1" id="KW-0175">Coiled coil</keyword>
<accession>A0A7M5XA81</accession>
<dbReference type="AlphaFoldDB" id="A0A7M5XA81"/>
<dbReference type="Proteomes" id="UP000594262">
    <property type="component" value="Unplaced"/>
</dbReference>
<evidence type="ECO:0000313" key="2">
    <source>
        <dbReference type="EnsemblMetazoa" id="CLYHEMP019994.1"/>
    </source>
</evidence>
<evidence type="ECO:0000256" key="1">
    <source>
        <dbReference type="SAM" id="Coils"/>
    </source>
</evidence>
<proteinExistence type="predicted"/>
<dbReference type="EnsemblMetazoa" id="CLYHEMT019994.1">
    <property type="protein sequence ID" value="CLYHEMP019994.1"/>
    <property type="gene ID" value="CLYHEMG019994"/>
</dbReference>
<dbReference type="SUPFAM" id="SSF48371">
    <property type="entry name" value="ARM repeat"/>
    <property type="match status" value="1"/>
</dbReference>
<evidence type="ECO:0000313" key="3">
    <source>
        <dbReference type="Proteomes" id="UP000594262"/>
    </source>
</evidence>
<dbReference type="InterPro" id="IPR016024">
    <property type="entry name" value="ARM-type_fold"/>
</dbReference>
<protein>
    <submittedName>
        <fullName evidence="2">Uncharacterized protein</fullName>
    </submittedName>
</protein>
<name>A0A7M5XA81_9CNID</name>
<sequence>MMDDKRFLPLWLKIFKLVFENEEFGNRWWDKIISCEDLVNKEFDIISHICLNLPIETNPVKFPSLLTALVTSMTTEDNPYCVKRYAEKLLDVIAKIKGSEFFESALTNLSNQLVSEGRISTLIKLAELCAPKDQHSRHNEEVVKLFLEGCFDWLSKATFERKHIQSVVDIVVLLNQHKQLYNGPMIEKYIESCQKISDPDFICNVVNKLFTMSCSFYFLKPLLQSLANLLSTKTFTDHKAMSSTINHMFIQGPEFDHLLTLLLTNEKILSSIDLLNEILHSLLSKDDNIEQLKTSINFHGLLTSFVSLMQQPNNTNKEFSSLRLVHEFLLSLSDESPLHQLVPQIIDTSLLKNDFPKCIQYLSKLSIRETETFKTFLTTTIHALGIFLRRYNTIIDAEYQLIYDFIKLLLKNDHFTPFALQLASLKDLTNNDYRNLYHNNKERSVLENLLAAFKNHRNTDFFAALQLSRSRSLQMLKDYGPPKFTWEQPDVNIDHAKVQEFLRSKRETIVLRTFRSYKSANNWIQKHSGYNKDRKYSFTAQIRTANNGWKSLVDVKKGRHIHEEREERFQNLMNELEEILESLKISNVENPLAA</sequence>
<keyword evidence="3" id="KW-1185">Reference proteome</keyword>